<feature type="region of interest" description="Disordered" evidence="1">
    <location>
        <begin position="1"/>
        <end position="39"/>
    </location>
</feature>
<dbReference type="EMBL" id="JBHSXN010000002">
    <property type="protein sequence ID" value="MFC6953866.1"/>
    <property type="molecule type" value="Genomic_DNA"/>
</dbReference>
<evidence type="ECO:0000313" key="3">
    <source>
        <dbReference type="EMBL" id="MFC6953866.1"/>
    </source>
</evidence>
<dbReference type="InterPro" id="IPR058283">
    <property type="entry name" value="DUF7977"/>
</dbReference>
<feature type="transmembrane region" description="Helical" evidence="2">
    <location>
        <begin position="45"/>
        <end position="64"/>
    </location>
</feature>
<evidence type="ECO:0000313" key="4">
    <source>
        <dbReference type="Proteomes" id="UP001596395"/>
    </source>
</evidence>
<keyword evidence="2" id="KW-0812">Transmembrane</keyword>
<comment type="caution">
    <text evidence="3">The sequence shown here is derived from an EMBL/GenBank/DDBJ whole genome shotgun (WGS) entry which is preliminary data.</text>
</comment>
<dbReference type="RefSeq" id="WP_336350816.1">
    <property type="nucleotide sequence ID" value="NZ_JAZAQL010000002.1"/>
</dbReference>
<sequence length="97" mass="10234">MSADDDGYTHRPGAARESDDDGDRGEDLQGAHPEAADRSVGSRGWVLLGVLAFSLIGAPLLILFRPPSLPYWAALLALPMLPAILLGAVGVWATTRP</sequence>
<proteinExistence type="predicted"/>
<accession>A0ABD5VLY9</accession>
<feature type="transmembrane region" description="Helical" evidence="2">
    <location>
        <begin position="70"/>
        <end position="93"/>
    </location>
</feature>
<evidence type="ECO:0000256" key="1">
    <source>
        <dbReference type="SAM" id="MobiDB-lite"/>
    </source>
</evidence>
<keyword evidence="2" id="KW-1133">Transmembrane helix</keyword>
<feature type="compositionally biased region" description="Basic and acidic residues" evidence="1">
    <location>
        <begin position="25"/>
        <end position="37"/>
    </location>
</feature>
<dbReference type="Pfam" id="PF25932">
    <property type="entry name" value="DUF7977"/>
    <property type="match status" value="1"/>
</dbReference>
<dbReference type="AlphaFoldDB" id="A0ABD5VLY9"/>
<reference evidence="3 4" key="1">
    <citation type="journal article" date="2019" name="Int. J. Syst. Evol. Microbiol.">
        <title>The Global Catalogue of Microorganisms (GCM) 10K type strain sequencing project: providing services to taxonomists for standard genome sequencing and annotation.</title>
        <authorList>
            <consortium name="The Broad Institute Genomics Platform"/>
            <consortium name="The Broad Institute Genome Sequencing Center for Infectious Disease"/>
            <person name="Wu L."/>
            <person name="Ma J."/>
        </authorList>
    </citation>
    <scope>NUCLEOTIDE SEQUENCE [LARGE SCALE GENOMIC DNA]</scope>
    <source>
        <strain evidence="3 4">GX26</strain>
    </source>
</reference>
<protein>
    <submittedName>
        <fullName evidence="3">Uncharacterized protein</fullName>
    </submittedName>
</protein>
<gene>
    <name evidence="3" type="ORF">ACFQGB_13420</name>
</gene>
<keyword evidence="2" id="KW-0472">Membrane</keyword>
<keyword evidence="4" id="KW-1185">Reference proteome</keyword>
<name>A0ABD5VLY9_9EURY</name>
<dbReference type="Proteomes" id="UP001596395">
    <property type="component" value="Unassembled WGS sequence"/>
</dbReference>
<organism evidence="3 4">
    <name type="scientific">Halorubellus litoreus</name>
    <dbReference type="NCBI Taxonomy" id="755308"/>
    <lineage>
        <taxon>Archaea</taxon>
        <taxon>Methanobacteriati</taxon>
        <taxon>Methanobacteriota</taxon>
        <taxon>Stenosarchaea group</taxon>
        <taxon>Halobacteria</taxon>
        <taxon>Halobacteriales</taxon>
        <taxon>Halorubellaceae</taxon>
        <taxon>Halorubellus</taxon>
    </lineage>
</organism>
<evidence type="ECO:0000256" key="2">
    <source>
        <dbReference type="SAM" id="Phobius"/>
    </source>
</evidence>